<dbReference type="PRINTS" id="PR00261">
    <property type="entry name" value="LDLRECEPTOR"/>
</dbReference>
<feature type="domain" description="MAM" evidence="5">
    <location>
        <begin position="197"/>
        <end position="359"/>
    </location>
</feature>
<dbReference type="InterPro" id="IPR051560">
    <property type="entry name" value="MAM_domain-containing"/>
</dbReference>
<dbReference type="InterPro" id="IPR023415">
    <property type="entry name" value="LDLR_class-A_CS"/>
</dbReference>
<dbReference type="InterPro" id="IPR013320">
    <property type="entry name" value="ConA-like_dom_sf"/>
</dbReference>
<keyword evidence="4" id="KW-0472">Membrane</keyword>
<feature type="domain" description="MAM" evidence="5">
    <location>
        <begin position="873"/>
        <end position="1033"/>
    </location>
</feature>
<dbReference type="Pfam" id="PF00057">
    <property type="entry name" value="Ldl_recept_a"/>
    <property type="match status" value="1"/>
</dbReference>
<feature type="domain" description="MAM" evidence="5">
    <location>
        <begin position="712"/>
        <end position="870"/>
    </location>
</feature>
<gene>
    <name evidence="6" type="ORF">HF521_005170</name>
</gene>
<dbReference type="SMART" id="SM00137">
    <property type="entry name" value="MAM"/>
    <property type="match status" value="5"/>
</dbReference>
<dbReference type="SUPFAM" id="SSF57424">
    <property type="entry name" value="LDL receptor-like module"/>
    <property type="match status" value="1"/>
</dbReference>
<feature type="domain" description="MAM" evidence="5">
    <location>
        <begin position="1"/>
        <end position="153"/>
    </location>
</feature>
<dbReference type="InterPro" id="IPR002172">
    <property type="entry name" value="LDrepeatLR_classA_rpt"/>
</dbReference>
<feature type="disulfide bond" evidence="2">
    <location>
        <begin position="166"/>
        <end position="184"/>
    </location>
</feature>
<organism evidence="6 7">
    <name type="scientific">Silurus meridionalis</name>
    <name type="common">Southern catfish</name>
    <name type="synonym">Silurus soldatovi meridionalis</name>
    <dbReference type="NCBI Taxonomy" id="175797"/>
    <lineage>
        <taxon>Eukaryota</taxon>
        <taxon>Metazoa</taxon>
        <taxon>Chordata</taxon>
        <taxon>Craniata</taxon>
        <taxon>Vertebrata</taxon>
        <taxon>Euteleostomi</taxon>
        <taxon>Actinopterygii</taxon>
        <taxon>Neopterygii</taxon>
        <taxon>Teleostei</taxon>
        <taxon>Ostariophysi</taxon>
        <taxon>Siluriformes</taxon>
        <taxon>Siluridae</taxon>
        <taxon>Silurus</taxon>
    </lineage>
</organism>
<dbReference type="PANTHER" id="PTHR23282">
    <property type="entry name" value="APICAL ENDOSOMAL GLYCOPROTEIN PRECURSOR"/>
    <property type="match status" value="1"/>
</dbReference>
<evidence type="ECO:0000256" key="2">
    <source>
        <dbReference type="PROSITE-ProRule" id="PRU00124"/>
    </source>
</evidence>
<name>A0A8T0AXZ1_SILME</name>
<dbReference type="SMART" id="SM00192">
    <property type="entry name" value="LDLa"/>
    <property type="match status" value="2"/>
</dbReference>
<evidence type="ECO:0000313" key="6">
    <source>
        <dbReference type="EMBL" id="KAF7696752.1"/>
    </source>
</evidence>
<dbReference type="SUPFAM" id="SSF49899">
    <property type="entry name" value="Concanavalin A-like lectins/glucanases"/>
    <property type="match status" value="6"/>
</dbReference>
<evidence type="ECO:0000256" key="4">
    <source>
        <dbReference type="SAM" id="Phobius"/>
    </source>
</evidence>
<dbReference type="AlphaFoldDB" id="A0A8T0AXZ1"/>
<keyword evidence="4" id="KW-1133">Transmembrane helix</keyword>
<keyword evidence="7" id="KW-1185">Reference proteome</keyword>
<dbReference type="Gene3D" id="2.60.120.200">
    <property type="match status" value="6"/>
</dbReference>
<evidence type="ECO:0000313" key="7">
    <source>
        <dbReference type="Proteomes" id="UP000606274"/>
    </source>
</evidence>
<evidence type="ECO:0000256" key="3">
    <source>
        <dbReference type="SAM" id="MobiDB-lite"/>
    </source>
</evidence>
<dbReference type="Proteomes" id="UP000606274">
    <property type="component" value="Unassembled WGS sequence"/>
</dbReference>
<dbReference type="Gene3D" id="4.10.400.10">
    <property type="entry name" value="Low-density Lipoprotein Receptor"/>
    <property type="match status" value="1"/>
</dbReference>
<dbReference type="Pfam" id="PF00629">
    <property type="entry name" value="MAM"/>
    <property type="match status" value="6"/>
</dbReference>
<dbReference type="EMBL" id="JABFDY010000015">
    <property type="protein sequence ID" value="KAF7696752.1"/>
    <property type="molecule type" value="Genomic_DNA"/>
</dbReference>
<dbReference type="CDD" id="cd12087">
    <property type="entry name" value="TM_EGFR-like"/>
    <property type="match status" value="1"/>
</dbReference>
<feature type="disulfide bond" evidence="2">
    <location>
        <begin position="178"/>
        <end position="193"/>
    </location>
</feature>
<accession>A0A8T0AXZ1</accession>
<feature type="disulfide bond" evidence="2">
    <location>
        <begin position="159"/>
        <end position="171"/>
    </location>
</feature>
<feature type="domain" description="MAM" evidence="5">
    <location>
        <begin position="562"/>
        <end position="710"/>
    </location>
</feature>
<dbReference type="GO" id="GO:0016020">
    <property type="term" value="C:membrane"/>
    <property type="evidence" value="ECO:0007669"/>
    <property type="project" value="InterPro"/>
</dbReference>
<dbReference type="InterPro" id="IPR000998">
    <property type="entry name" value="MAM_dom"/>
</dbReference>
<comment type="caution">
    <text evidence="6">The sequence shown here is derived from an EMBL/GenBank/DDBJ whole genome shotgun (WGS) entry which is preliminary data.</text>
</comment>
<dbReference type="PANTHER" id="PTHR23282:SF101">
    <property type="entry name" value="MAM DOMAIN-CONTAINING PROTEIN"/>
    <property type="match status" value="1"/>
</dbReference>
<dbReference type="PROSITE" id="PS50060">
    <property type="entry name" value="MAM_2"/>
    <property type="match status" value="6"/>
</dbReference>
<sequence>MATEGKGYMWERRQRGDPLPNSGPSSDYTIGTSAGWFMAVTAVNGESPRIAVLTSPTINQSSPTCRLHLHYFIWDSGYTMLENSPLWAEVWTPEGQPSVVWRPENTSVRSWRKGTVFLGRIPGPFQIHIHSRRQDGRSGDVAIDQLEFMDCALPATESCGNGHFQCKQGGCVEERAVCDGTDDCGDRTDEENCDGFMSCDFEKDLCGWDLRSLSSLVWNRTSQMHISNSEPLRGPGRDHSSNSASGHFLYVTKPNVLKKDWASFQSPRLKPTNSSHPCRMVMYTHQFGGISGGLSVLVAEKQIYPVWERGGSLGDLWVKAEIEFVVNSTFQILFVAAIRDQAYGGIAVDDISLSPECRLSNESVRPEKFPKPPKKPCAEASKICDFNKDCPEGDDEAQCGDFSYKQGSKGWTDISVGSQSWKIMENASSAEVFLYVGESAGQQLTEAQTRTPPLGPSGLACTLKFSYSLTGSNQHIGEVSVIVVDSVLGTLPRLWEFGGRTGVNEAESWVNEEVYIGARDRRFQLEFRARALNPHSDARIAVKDVHFVECNPQYIPSTIDGLSCNFETDFCGWYQDQMDNYDWSVQNGLDHTIGKGKSLAVNMWNSTLRGLSGRLLSLSQNSLDEHCLSFFYKLYGPQTGALNVKLLFKDGSEQLLWTRFGAHGNVWQEGHCPVPQQMSSYQLVFEAVRSGFDGQVAIDDVAFVKGSCSLPTMCSFEGQRCGYTNNRDSLWVHQTWDGTRIGPKTDHSLETEMGYYMLAHSGVDVLPQGSVTTLISPVRYGVTHTECVYFWYNMGGHNPGTLHVYVKPVDGERILIYSSDLNQEHDWHLGMGSVSWHGDWQLQFVVEGGGGKHTYIAIDDISFSTNSCPNTDKVCDLERGLCGWSNTQSHHLDHLDWELSNLLSETHYPTPPYDHTLHNERGHFLFLPHTLWDSATQNAWLLSPYLPPTKGTCLYFWVYQPVASDSKLVVWTLSKGAKTELLSITWAEETWQHFQLNVTSETDYQIVFEGFKGTKGVLALDDFGYTVGLNCAGEQTNQTTPTSSNNSGVIAASVVVAILLMVTLAVILFLYLRIREHNRSQTRDSVDHVDNPGFGNDLYEPAHIVLPPIYGQENEREVA</sequence>
<feature type="transmembrane region" description="Helical" evidence="4">
    <location>
        <begin position="1049"/>
        <end position="1072"/>
    </location>
</feature>
<dbReference type="PROSITE" id="PS50068">
    <property type="entry name" value="LDLRA_2"/>
    <property type="match status" value="1"/>
</dbReference>
<keyword evidence="1 2" id="KW-1015">Disulfide bond</keyword>
<feature type="region of interest" description="Disordered" evidence="3">
    <location>
        <begin position="1"/>
        <end position="25"/>
    </location>
</feature>
<feature type="domain" description="MAM" evidence="5">
    <location>
        <begin position="382"/>
        <end position="552"/>
    </location>
</feature>
<reference evidence="6" key="1">
    <citation type="submission" date="2020-08" db="EMBL/GenBank/DDBJ databases">
        <title>Chromosome-level assembly of Southern catfish (Silurus meridionalis) provides insights into visual adaptation to the nocturnal and benthic lifestyles.</title>
        <authorList>
            <person name="Zhang Y."/>
            <person name="Wang D."/>
            <person name="Peng Z."/>
        </authorList>
    </citation>
    <scope>NUCLEOTIDE SEQUENCE</scope>
    <source>
        <strain evidence="6">SWU-2019-XX</strain>
        <tissue evidence="6">Muscle</tissue>
    </source>
</reference>
<evidence type="ECO:0000256" key="1">
    <source>
        <dbReference type="ARBA" id="ARBA00023157"/>
    </source>
</evidence>
<dbReference type="InterPro" id="IPR036055">
    <property type="entry name" value="LDL_receptor-like_sf"/>
</dbReference>
<dbReference type="CDD" id="cd00112">
    <property type="entry name" value="LDLa"/>
    <property type="match status" value="1"/>
</dbReference>
<dbReference type="PRINTS" id="PR00020">
    <property type="entry name" value="MAMDOMAIN"/>
</dbReference>
<dbReference type="PROSITE" id="PS01209">
    <property type="entry name" value="LDLRA_1"/>
    <property type="match status" value="1"/>
</dbReference>
<protein>
    <recommendedName>
        <fullName evidence="5">MAM domain-containing protein</fullName>
    </recommendedName>
</protein>
<proteinExistence type="predicted"/>
<evidence type="ECO:0000259" key="5">
    <source>
        <dbReference type="PROSITE" id="PS50060"/>
    </source>
</evidence>
<dbReference type="CDD" id="cd06263">
    <property type="entry name" value="MAM"/>
    <property type="match status" value="4"/>
</dbReference>
<keyword evidence="4" id="KW-0812">Transmembrane</keyword>